<dbReference type="EMBL" id="JBHSMS010000023">
    <property type="protein sequence ID" value="MFC5510916.1"/>
    <property type="molecule type" value="Genomic_DNA"/>
</dbReference>
<evidence type="ECO:0000313" key="2">
    <source>
        <dbReference type="Proteomes" id="UP001596031"/>
    </source>
</evidence>
<keyword evidence="2" id="KW-1185">Reference proteome</keyword>
<accession>A0ABW0PE47</accession>
<protein>
    <submittedName>
        <fullName evidence="1">Uncharacterized protein</fullName>
    </submittedName>
</protein>
<name>A0ABW0PE47_9BURK</name>
<gene>
    <name evidence="1" type="ORF">ACFPOU_07245</name>
</gene>
<organism evidence="1 2">
    <name type="scientific">Massilia jejuensis</name>
    <dbReference type="NCBI Taxonomy" id="648894"/>
    <lineage>
        <taxon>Bacteria</taxon>
        <taxon>Pseudomonadati</taxon>
        <taxon>Pseudomonadota</taxon>
        <taxon>Betaproteobacteria</taxon>
        <taxon>Burkholderiales</taxon>
        <taxon>Oxalobacteraceae</taxon>
        <taxon>Telluria group</taxon>
        <taxon>Massilia</taxon>
    </lineage>
</organism>
<evidence type="ECO:0000313" key="1">
    <source>
        <dbReference type="EMBL" id="MFC5510916.1"/>
    </source>
</evidence>
<sequence length="316" mass="35531">MSRDNAIAAVLALLAEPAYLVKRRKFQEACGERFAPFLRDLHAEIVKIQSANGPLPLYVIDALPARYVRELDGLPAEQRGMLAKEIVSVQMDALAERMRQSKLPPGIIDQYGTAVRYMTGSIVSDDDSAYGMVRSSYFDRDLRLAAGLSLPVGSQIVDMRVWAPATLYRYKGLKANLRALAFVKLELGGLGPLVRIHVDTRNLSDFNEAGRNQCYARIAQLMVARPEIRGMIGTSWFYDPQIQTVSPKLAYLARVPLQNGAFLRIDGASEIHTRRATARSPTRKRLFEEGHYRPVCATMIWSRKKMTNWAREQGFL</sequence>
<reference evidence="2" key="1">
    <citation type="journal article" date="2019" name="Int. J. Syst. Evol. Microbiol.">
        <title>The Global Catalogue of Microorganisms (GCM) 10K type strain sequencing project: providing services to taxonomists for standard genome sequencing and annotation.</title>
        <authorList>
            <consortium name="The Broad Institute Genomics Platform"/>
            <consortium name="The Broad Institute Genome Sequencing Center for Infectious Disease"/>
            <person name="Wu L."/>
            <person name="Ma J."/>
        </authorList>
    </citation>
    <scope>NUCLEOTIDE SEQUENCE [LARGE SCALE GENOMIC DNA]</scope>
    <source>
        <strain evidence="2">CCUG 38813</strain>
    </source>
</reference>
<comment type="caution">
    <text evidence="1">The sequence shown here is derived from an EMBL/GenBank/DDBJ whole genome shotgun (WGS) entry which is preliminary data.</text>
</comment>
<dbReference type="Proteomes" id="UP001596031">
    <property type="component" value="Unassembled WGS sequence"/>
</dbReference>
<dbReference type="RefSeq" id="WP_379718806.1">
    <property type="nucleotide sequence ID" value="NZ_JBHSMS010000023.1"/>
</dbReference>
<proteinExistence type="predicted"/>